<comment type="caution">
    <text evidence="1">The sequence shown here is derived from an EMBL/GenBank/DDBJ whole genome shotgun (WGS) entry which is preliminary data.</text>
</comment>
<proteinExistence type="predicted"/>
<name>A0AAW2E054_9ROSI</name>
<dbReference type="PANTHER" id="PTHR33710">
    <property type="entry name" value="BNAC02G09200D PROTEIN"/>
    <property type="match status" value="1"/>
</dbReference>
<gene>
    <name evidence="1" type="ORF">SO802_002044</name>
</gene>
<organism evidence="1 2">
    <name type="scientific">Lithocarpus litseifolius</name>
    <dbReference type="NCBI Taxonomy" id="425828"/>
    <lineage>
        <taxon>Eukaryota</taxon>
        <taxon>Viridiplantae</taxon>
        <taxon>Streptophyta</taxon>
        <taxon>Embryophyta</taxon>
        <taxon>Tracheophyta</taxon>
        <taxon>Spermatophyta</taxon>
        <taxon>Magnoliopsida</taxon>
        <taxon>eudicotyledons</taxon>
        <taxon>Gunneridae</taxon>
        <taxon>Pentapetalae</taxon>
        <taxon>rosids</taxon>
        <taxon>fabids</taxon>
        <taxon>Fagales</taxon>
        <taxon>Fagaceae</taxon>
        <taxon>Lithocarpus</taxon>
    </lineage>
</organism>
<dbReference type="AlphaFoldDB" id="A0AAW2E054"/>
<sequence length="349" mass="39538">MRAFRDVVDECELVDLGYVGHKFNWRGTGLGGAVLERLDRAFANTSWLELNPATHVQHFRAHSSDHNPILIRPESITPCMIKPFCFEQMWLREEGCGETVKAVWGSSMDISSMPMVSEKIKKCVERLTEWSKHSFGSVQRQLEEKTRELVKAELAATSSFDNNMVRTIQGEIAEIAMSFYESLFTSTQPSAMTAVLEAVEPKVTASMNQELIKDFIREEADFALKHMEPLKAPSSDGSLDDGVYYHCLIFLINQWGTYRLREDEVDRLFVVVEASIIKAIPLSFSNKSDTIFWPKSRDGVYSIKSGYKMLTELESVSEAAASSSSIEEIKGTWNGIWKLQVPNQIRLLM</sequence>
<accession>A0AAW2E054</accession>
<evidence type="ECO:0000313" key="1">
    <source>
        <dbReference type="EMBL" id="KAL0014975.1"/>
    </source>
</evidence>
<evidence type="ECO:0000313" key="2">
    <source>
        <dbReference type="Proteomes" id="UP001459277"/>
    </source>
</evidence>
<dbReference type="PANTHER" id="PTHR33710:SF62">
    <property type="entry name" value="DUF4283 DOMAIN PROTEIN"/>
    <property type="match status" value="1"/>
</dbReference>
<dbReference type="InterPro" id="IPR036691">
    <property type="entry name" value="Endo/exonu/phosph_ase_sf"/>
</dbReference>
<dbReference type="Proteomes" id="UP001459277">
    <property type="component" value="Unassembled WGS sequence"/>
</dbReference>
<reference evidence="1 2" key="1">
    <citation type="submission" date="2024-01" db="EMBL/GenBank/DDBJ databases">
        <title>A telomere-to-telomere, gap-free genome of sweet tea (Lithocarpus litseifolius).</title>
        <authorList>
            <person name="Zhou J."/>
        </authorList>
    </citation>
    <scope>NUCLEOTIDE SEQUENCE [LARGE SCALE GENOMIC DNA]</scope>
    <source>
        <strain evidence="1">Zhou-2022a</strain>
        <tissue evidence="1">Leaf</tissue>
    </source>
</reference>
<dbReference type="SUPFAM" id="SSF56219">
    <property type="entry name" value="DNase I-like"/>
    <property type="match status" value="1"/>
</dbReference>
<dbReference type="EMBL" id="JAZDWU010000001">
    <property type="protein sequence ID" value="KAL0014975.1"/>
    <property type="molecule type" value="Genomic_DNA"/>
</dbReference>
<keyword evidence="2" id="KW-1185">Reference proteome</keyword>
<protein>
    <submittedName>
        <fullName evidence="1">Uncharacterized protein</fullName>
    </submittedName>
</protein>